<feature type="transmembrane region" description="Helical" evidence="1">
    <location>
        <begin position="26"/>
        <end position="47"/>
    </location>
</feature>
<protein>
    <submittedName>
        <fullName evidence="2">Uncharacterized protein</fullName>
    </submittedName>
</protein>
<evidence type="ECO:0000313" key="3">
    <source>
        <dbReference type="Proteomes" id="UP001352852"/>
    </source>
</evidence>
<name>A0ABU7DJP9_9TELE</name>
<proteinExistence type="predicted"/>
<evidence type="ECO:0000313" key="2">
    <source>
        <dbReference type="EMBL" id="MED6275167.1"/>
    </source>
</evidence>
<keyword evidence="1" id="KW-1133">Transmembrane helix</keyword>
<keyword evidence="1" id="KW-0472">Membrane</keyword>
<accession>A0ABU7DJP9</accession>
<gene>
    <name evidence="2" type="ORF">CHARACLAT_023776</name>
</gene>
<evidence type="ECO:0000256" key="1">
    <source>
        <dbReference type="SAM" id="Phobius"/>
    </source>
</evidence>
<keyword evidence="1" id="KW-0812">Transmembrane</keyword>
<dbReference type="Proteomes" id="UP001352852">
    <property type="component" value="Unassembled WGS sequence"/>
</dbReference>
<dbReference type="EMBL" id="JAHUTJ010027143">
    <property type="protein sequence ID" value="MED6275167.1"/>
    <property type="molecule type" value="Genomic_DNA"/>
</dbReference>
<organism evidence="2 3">
    <name type="scientific">Characodon lateralis</name>
    <dbReference type="NCBI Taxonomy" id="208331"/>
    <lineage>
        <taxon>Eukaryota</taxon>
        <taxon>Metazoa</taxon>
        <taxon>Chordata</taxon>
        <taxon>Craniata</taxon>
        <taxon>Vertebrata</taxon>
        <taxon>Euteleostomi</taxon>
        <taxon>Actinopterygii</taxon>
        <taxon>Neopterygii</taxon>
        <taxon>Teleostei</taxon>
        <taxon>Neoteleostei</taxon>
        <taxon>Acanthomorphata</taxon>
        <taxon>Ovalentaria</taxon>
        <taxon>Atherinomorphae</taxon>
        <taxon>Cyprinodontiformes</taxon>
        <taxon>Goodeidae</taxon>
        <taxon>Characodon</taxon>
    </lineage>
</organism>
<comment type="caution">
    <text evidence="2">The sequence shown here is derived from an EMBL/GenBank/DDBJ whole genome shotgun (WGS) entry which is preliminary data.</text>
</comment>
<reference evidence="2 3" key="1">
    <citation type="submission" date="2021-06" db="EMBL/GenBank/DDBJ databases">
        <authorList>
            <person name="Palmer J.M."/>
        </authorList>
    </citation>
    <scope>NUCLEOTIDE SEQUENCE [LARGE SCALE GENOMIC DNA]</scope>
    <source>
        <strain evidence="2 3">CL_MEX2019</strain>
        <tissue evidence="2">Muscle</tissue>
    </source>
</reference>
<keyword evidence="3" id="KW-1185">Reference proteome</keyword>
<sequence>MCGWQKIISQQPSEAILQVVSRLPCVGALLCFDGVSLLPLVMMWLSIGLPPRAGRGSEAIPAHQAESQCCDAARGDPLWVCCTWGTHSEPPAISQDTCIGKETYVNRKRHDTHALVGKIQTTIC</sequence>